<dbReference type="Proteomes" id="UP001067231">
    <property type="component" value="Unassembled WGS sequence"/>
</dbReference>
<proteinExistence type="predicted"/>
<accession>A0A9D5DDR6</accession>
<sequence length="240" mass="27939">MDNMELGEDVSGYFACRLCDFDIILLRREDMWAHLEEVHALELGKGSEDVEVKVSECMDSQVLRRCYNEQVLSQLRSDLCEERQKEFYEESGKDLSICEATETLKVAILLFLAEFKRKIVALNFPKVKVQNLENEQLNQFLLANQGAFYFYSLVDLARVDDITVQMLLARSWDWSEEDQDLRREISNIRDGILPDDKHPSHSQATQCILTGKMLLLTMHESVKHLLLLCYLTKKVIKRQD</sequence>
<dbReference type="AlphaFoldDB" id="A0A9D5DDR6"/>
<gene>
    <name evidence="1" type="ORF">OJ253_3607</name>
</gene>
<name>A0A9D5DDR6_9CRYT</name>
<protein>
    <submittedName>
        <fullName evidence="1">Uncharacterized protein</fullName>
    </submittedName>
</protein>
<reference evidence="1" key="1">
    <citation type="submission" date="2022-10" db="EMBL/GenBank/DDBJ databases">
        <title>Adaptive evolution leads to modifications in subtelomeric GC content in a zoonotic Cryptosporidium species.</title>
        <authorList>
            <person name="Li J."/>
            <person name="Feng Y."/>
            <person name="Xiao L."/>
        </authorList>
    </citation>
    <scope>NUCLEOTIDE SEQUENCE</scope>
    <source>
        <strain evidence="1">33844</strain>
    </source>
</reference>
<comment type="caution">
    <text evidence="1">The sequence shown here is derived from an EMBL/GenBank/DDBJ whole genome shotgun (WGS) entry which is preliminary data.</text>
</comment>
<organism evidence="1">
    <name type="scientific">Cryptosporidium canis</name>
    <dbReference type="NCBI Taxonomy" id="195482"/>
    <lineage>
        <taxon>Eukaryota</taxon>
        <taxon>Sar</taxon>
        <taxon>Alveolata</taxon>
        <taxon>Apicomplexa</taxon>
        <taxon>Conoidasida</taxon>
        <taxon>Coccidia</taxon>
        <taxon>Eucoccidiorida</taxon>
        <taxon>Eimeriorina</taxon>
        <taxon>Cryptosporidiidae</taxon>
        <taxon>Cryptosporidium</taxon>
    </lineage>
</organism>
<dbReference type="OrthoDB" id="343683at2759"/>
<dbReference type="EMBL" id="JAPCXC010000134">
    <property type="protein sequence ID" value="KAJ1604556.1"/>
    <property type="molecule type" value="Genomic_DNA"/>
</dbReference>
<evidence type="ECO:0000313" key="1">
    <source>
        <dbReference type="EMBL" id="KAJ1604556.1"/>
    </source>
</evidence>